<evidence type="ECO:0000313" key="6">
    <source>
        <dbReference type="Proteomes" id="UP001227964"/>
    </source>
</evidence>
<organism evidence="5 6">
    <name type="scientific">Marinobacter azerbaijanicus</name>
    <dbReference type="NCBI Taxonomy" id="3050455"/>
    <lineage>
        <taxon>Bacteria</taxon>
        <taxon>Pseudomonadati</taxon>
        <taxon>Pseudomonadota</taxon>
        <taxon>Gammaproteobacteria</taxon>
        <taxon>Pseudomonadales</taxon>
        <taxon>Marinobacteraceae</taxon>
        <taxon>Marinobacter</taxon>
    </lineage>
</organism>
<dbReference type="InterPro" id="IPR016162">
    <property type="entry name" value="Ald_DH_N"/>
</dbReference>
<dbReference type="EMBL" id="JASSVS010000005">
    <property type="protein sequence ID" value="MDL0431778.1"/>
    <property type="molecule type" value="Genomic_DNA"/>
</dbReference>
<accession>A0ABT7IF11</accession>
<sequence length="505" mass="53810">MTHPERATTPTNQAGWQALAGQLTHEGRAYVNGAYQWASNGETFASISPLDGRTLTNVASCDSIDADLAVAAARDAFNSGIWSQLAPAGRKAVLIRFAELIEAHGDELALLETLDMGKPISHARAVDVPASARAIRWTAEAIDKVYGELAATPHNQIGMISREPMGVIAAIVPWNFPMIMAAWKIAPALATGNSVILKPSEKSPLTAIRLAALAEEAGIPSGVFNVLPGYGHIVGRALALHMDVDCLVFTGSTNVAKQLMIYAGQSNMKRVWLEAGGKSPNIVFADAPDLKKAAAEAASAIAFNQGEVCTAGSRLLVEESIRAEFIELIREALKTWRPGHPLDPATTCGAIVDQAQLDRIIEYIGIGQSEGATLVEGGQRVMEDTGGLFVQPTVFDGVNNNMRIASEEIFGPVLSVIGFRTAEEAITIANDSIYGLAAAVWTSNLNTAHRVAKALRAGSVWINHYDGGDMTAPFGGFKQSGNGRDKSLHAFDKYTELKATWLVIE</sequence>
<keyword evidence="6" id="KW-1185">Reference proteome</keyword>
<dbReference type="RefSeq" id="WP_285390906.1">
    <property type="nucleotide sequence ID" value="NZ_JASSVS010000005.1"/>
</dbReference>
<comment type="similarity">
    <text evidence="3">Belongs to the aldehyde dehydrogenase family.</text>
</comment>
<comment type="caution">
    <text evidence="5">The sequence shown here is derived from an EMBL/GenBank/DDBJ whole genome shotgun (WGS) entry which is preliminary data.</text>
</comment>
<reference evidence="5 6" key="1">
    <citation type="submission" date="2023-06" db="EMBL/GenBank/DDBJ databases">
        <title>Marinobacter azerbaijanicus a moderately halophilic, isolated from Urmia Lake in Azerbaijan region of Iran.</title>
        <authorList>
            <person name="Sanchez-Porro C."/>
            <person name="Aghdam E.M."/>
            <person name="Saheb S.M."/>
            <person name="Tarhriz V."/>
            <person name="Kazemi E."/>
            <person name="Ammozegar M.A."/>
            <person name="Ventosa A."/>
            <person name="Hejazi M.S."/>
        </authorList>
    </citation>
    <scope>NUCLEOTIDE SEQUENCE [LARGE SCALE GENOMIC DNA]</scope>
    <source>
        <strain evidence="5 6">TBZ242</strain>
    </source>
</reference>
<evidence type="ECO:0000313" key="5">
    <source>
        <dbReference type="EMBL" id="MDL0431778.1"/>
    </source>
</evidence>
<dbReference type="InterPro" id="IPR029510">
    <property type="entry name" value="Ald_DH_CS_GLU"/>
</dbReference>
<evidence type="ECO:0000259" key="4">
    <source>
        <dbReference type="Pfam" id="PF00171"/>
    </source>
</evidence>
<dbReference type="PROSITE" id="PS00687">
    <property type="entry name" value="ALDEHYDE_DEHYDR_GLU"/>
    <property type="match status" value="1"/>
</dbReference>
<dbReference type="Gene3D" id="3.40.309.10">
    <property type="entry name" value="Aldehyde Dehydrogenase, Chain A, domain 2"/>
    <property type="match status" value="1"/>
</dbReference>
<dbReference type="InterPro" id="IPR015590">
    <property type="entry name" value="Aldehyde_DH_dom"/>
</dbReference>
<evidence type="ECO:0000256" key="1">
    <source>
        <dbReference type="ARBA" id="ARBA00023002"/>
    </source>
</evidence>
<dbReference type="Proteomes" id="UP001227964">
    <property type="component" value="Unassembled WGS sequence"/>
</dbReference>
<dbReference type="SUPFAM" id="SSF53720">
    <property type="entry name" value="ALDH-like"/>
    <property type="match status" value="1"/>
</dbReference>
<proteinExistence type="inferred from homology"/>
<feature type="active site" evidence="2">
    <location>
        <position position="274"/>
    </location>
</feature>
<dbReference type="PROSITE" id="PS00070">
    <property type="entry name" value="ALDEHYDE_DEHYDR_CYS"/>
    <property type="match status" value="1"/>
</dbReference>
<dbReference type="PANTHER" id="PTHR11699">
    <property type="entry name" value="ALDEHYDE DEHYDROGENASE-RELATED"/>
    <property type="match status" value="1"/>
</dbReference>
<dbReference type="InterPro" id="IPR016163">
    <property type="entry name" value="Ald_DH_C"/>
</dbReference>
<feature type="domain" description="Aldehyde dehydrogenase" evidence="4">
    <location>
        <begin position="39"/>
        <end position="499"/>
    </location>
</feature>
<dbReference type="InterPro" id="IPR016160">
    <property type="entry name" value="Ald_DH_CS_CYS"/>
</dbReference>
<protein>
    <submittedName>
        <fullName evidence="5">Aldehyde dehydrogenase</fullName>
    </submittedName>
</protein>
<dbReference type="Pfam" id="PF00171">
    <property type="entry name" value="Aldedh"/>
    <property type="match status" value="1"/>
</dbReference>
<dbReference type="InterPro" id="IPR016161">
    <property type="entry name" value="Ald_DH/histidinol_DH"/>
</dbReference>
<dbReference type="Gene3D" id="3.40.605.10">
    <property type="entry name" value="Aldehyde Dehydrogenase, Chain A, domain 1"/>
    <property type="match status" value="1"/>
</dbReference>
<evidence type="ECO:0000256" key="2">
    <source>
        <dbReference type="PROSITE-ProRule" id="PRU10007"/>
    </source>
</evidence>
<dbReference type="CDD" id="cd07112">
    <property type="entry name" value="ALDH_GABALDH-PuuC"/>
    <property type="match status" value="1"/>
</dbReference>
<gene>
    <name evidence="5" type="ORF">QPM17_11605</name>
</gene>
<keyword evidence="1 3" id="KW-0560">Oxidoreductase</keyword>
<evidence type="ECO:0000256" key="3">
    <source>
        <dbReference type="RuleBase" id="RU003345"/>
    </source>
</evidence>
<name>A0ABT7IF11_9GAMM</name>